<sequence length="323" mass="35398">MPIQFPHRNRRLALHFYAAFFCAFMMWETTVHAHEGIILDDPHLKTATWGPIIGNQSGEIFVYSVKEVFPMKGTFFTAMVSCLLLTGCDTGAISHTQGTNGVIPNAVLVTRNYGSEQVTFSLDAAIAKQLYGDIKHLIKPVSGGPISCPADFGLTYEMKFTSNGNIVIDAHVSASGCEFISYGGKTFWASTSFWRDLGGDLQMSDSVLHGYAFEPGTQIRPLPKFEPLSHPTRIIVEKNGAQKVILDKAVVDSIVAKINQEMSESQPSIKCNVMTKDWSVIIVYESGGHVRVFENHGGTCQGLLDDKSGRILSGSILSDKKLM</sequence>
<dbReference type="Proteomes" id="UP000245380">
    <property type="component" value="Unassembled WGS sequence"/>
</dbReference>
<organism evidence="2 3">
    <name type="scientific">Sulfoacidibacillus thermotolerans</name>
    <name type="common">Acidibacillus sulfuroxidans</name>
    <dbReference type="NCBI Taxonomy" id="1765684"/>
    <lineage>
        <taxon>Bacteria</taxon>
        <taxon>Bacillati</taxon>
        <taxon>Bacillota</taxon>
        <taxon>Bacilli</taxon>
        <taxon>Bacillales</taxon>
        <taxon>Alicyclobacillaceae</taxon>
        <taxon>Sulfoacidibacillus</taxon>
    </lineage>
</organism>
<name>A0A2U3D896_SULT2</name>
<evidence type="ECO:0000313" key="2">
    <source>
        <dbReference type="EMBL" id="PWI57502.1"/>
    </source>
</evidence>
<feature type="chain" id="PRO_5038546309" description="Lipoprotein" evidence="1">
    <location>
        <begin position="34"/>
        <end position="323"/>
    </location>
</feature>
<keyword evidence="3" id="KW-1185">Reference proteome</keyword>
<accession>A0A2U3D896</accession>
<dbReference type="OrthoDB" id="9794638at2"/>
<comment type="caution">
    <text evidence="2">The sequence shown here is derived from an EMBL/GenBank/DDBJ whole genome shotgun (WGS) entry which is preliminary data.</text>
</comment>
<evidence type="ECO:0000313" key="3">
    <source>
        <dbReference type="Proteomes" id="UP000245380"/>
    </source>
</evidence>
<feature type="signal peptide" evidence="1">
    <location>
        <begin position="1"/>
        <end position="33"/>
    </location>
</feature>
<protein>
    <recommendedName>
        <fullName evidence="4">Lipoprotein</fullName>
    </recommendedName>
</protein>
<gene>
    <name evidence="2" type="ORF">BM613_08510</name>
</gene>
<dbReference type="AlphaFoldDB" id="A0A2U3D896"/>
<proteinExistence type="predicted"/>
<keyword evidence="1" id="KW-0732">Signal</keyword>
<dbReference type="EMBL" id="MPDK01000012">
    <property type="protein sequence ID" value="PWI57502.1"/>
    <property type="molecule type" value="Genomic_DNA"/>
</dbReference>
<reference evidence="2 3" key="1">
    <citation type="submission" date="2016-11" db="EMBL/GenBank/DDBJ databases">
        <title>Comparative genomics of Acidibacillus ferroxidans species.</title>
        <authorList>
            <person name="Oliveira G."/>
            <person name="Nunes G."/>
            <person name="Oliveira R."/>
            <person name="Araujo F."/>
            <person name="Salim A."/>
            <person name="Scholte L."/>
            <person name="Morais D."/>
            <person name="Nancucheo I."/>
            <person name="Johnson D.B."/>
            <person name="Grail B."/>
            <person name="Bittencourt J."/>
            <person name="Valadares R."/>
        </authorList>
    </citation>
    <scope>NUCLEOTIDE SEQUENCE [LARGE SCALE GENOMIC DNA]</scope>
    <source>
        <strain evidence="2 3">Y002</strain>
    </source>
</reference>
<evidence type="ECO:0008006" key="4">
    <source>
        <dbReference type="Google" id="ProtNLM"/>
    </source>
</evidence>
<evidence type="ECO:0000256" key="1">
    <source>
        <dbReference type="SAM" id="SignalP"/>
    </source>
</evidence>